<keyword evidence="3" id="KW-0809">Transit peptide</keyword>
<reference evidence="4" key="4">
    <citation type="submission" date="2019-03" db="UniProtKB">
        <authorList>
            <consortium name="EnsemblPlants"/>
        </authorList>
    </citation>
    <scope>IDENTIFICATION</scope>
</reference>
<evidence type="ECO:0000256" key="1">
    <source>
        <dbReference type="ARBA" id="ARBA00007692"/>
    </source>
</evidence>
<dbReference type="GO" id="GO:0003676">
    <property type="term" value="F:nucleic acid binding"/>
    <property type="evidence" value="ECO:0007669"/>
    <property type="project" value="InterPro"/>
</dbReference>
<evidence type="ECO:0000313" key="4">
    <source>
        <dbReference type="EnsemblPlants" id="AET1Gv20982800.4"/>
    </source>
</evidence>
<dbReference type="Pfam" id="PF02536">
    <property type="entry name" value="mTERF"/>
    <property type="match status" value="1"/>
</dbReference>
<reference evidence="4" key="3">
    <citation type="journal article" date="2017" name="Nature">
        <title>Genome sequence of the progenitor of the wheat D genome Aegilops tauschii.</title>
        <authorList>
            <person name="Luo M.C."/>
            <person name="Gu Y.Q."/>
            <person name="Puiu D."/>
            <person name="Wang H."/>
            <person name="Twardziok S.O."/>
            <person name="Deal K.R."/>
            <person name="Huo N."/>
            <person name="Zhu T."/>
            <person name="Wang L."/>
            <person name="Wang Y."/>
            <person name="McGuire P.E."/>
            <person name="Liu S."/>
            <person name="Long H."/>
            <person name="Ramasamy R.K."/>
            <person name="Rodriguez J.C."/>
            <person name="Van S.L."/>
            <person name="Yuan L."/>
            <person name="Wang Z."/>
            <person name="Xia Z."/>
            <person name="Xiao L."/>
            <person name="Anderson O.D."/>
            <person name="Ouyang S."/>
            <person name="Liang Y."/>
            <person name="Zimin A.V."/>
            <person name="Pertea G."/>
            <person name="Qi P."/>
            <person name="Bennetzen J.L."/>
            <person name="Dai X."/>
            <person name="Dawson M.W."/>
            <person name="Muller H.G."/>
            <person name="Kugler K."/>
            <person name="Rivarola-Duarte L."/>
            <person name="Spannagl M."/>
            <person name="Mayer K.F.X."/>
            <person name="Lu F.H."/>
            <person name="Bevan M.W."/>
            <person name="Leroy P."/>
            <person name="Li P."/>
            <person name="You F.M."/>
            <person name="Sun Q."/>
            <person name="Liu Z."/>
            <person name="Lyons E."/>
            <person name="Wicker T."/>
            <person name="Salzberg S.L."/>
            <person name="Devos K.M."/>
            <person name="Dvorak J."/>
        </authorList>
    </citation>
    <scope>NUCLEOTIDE SEQUENCE [LARGE SCALE GENOMIC DNA]</scope>
    <source>
        <strain evidence="4">cv. AL8/78</strain>
    </source>
</reference>
<dbReference type="FunFam" id="1.25.70.10:FF:000001">
    <property type="entry name" value="Mitochondrial transcription termination factor-like"/>
    <property type="match status" value="1"/>
</dbReference>
<keyword evidence="5" id="KW-1185">Reference proteome</keyword>
<dbReference type="EnsemblPlants" id="AET1Gv20982800.5">
    <property type="protein sequence ID" value="AET1Gv20982800.5"/>
    <property type="gene ID" value="AET1Gv20982800"/>
</dbReference>
<keyword evidence="2" id="KW-0805">Transcription regulation</keyword>
<comment type="similarity">
    <text evidence="1">Belongs to the mTERF family.</text>
</comment>
<dbReference type="GO" id="GO:0006353">
    <property type="term" value="P:DNA-templated transcription termination"/>
    <property type="evidence" value="ECO:0007669"/>
    <property type="project" value="UniProtKB-KW"/>
</dbReference>
<evidence type="ECO:0000313" key="5">
    <source>
        <dbReference type="Proteomes" id="UP000015105"/>
    </source>
</evidence>
<reference evidence="5" key="1">
    <citation type="journal article" date="2014" name="Science">
        <title>Ancient hybridizations among the ancestral genomes of bread wheat.</title>
        <authorList>
            <consortium name="International Wheat Genome Sequencing Consortium,"/>
            <person name="Marcussen T."/>
            <person name="Sandve S.R."/>
            <person name="Heier L."/>
            <person name="Spannagl M."/>
            <person name="Pfeifer M."/>
            <person name="Jakobsen K.S."/>
            <person name="Wulff B.B."/>
            <person name="Steuernagel B."/>
            <person name="Mayer K.F."/>
            <person name="Olsen O.A."/>
        </authorList>
    </citation>
    <scope>NUCLEOTIDE SEQUENCE [LARGE SCALE GENOMIC DNA]</scope>
    <source>
        <strain evidence="5">cv. AL8/78</strain>
    </source>
</reference>
<dbReference type="InterPro" id="IPR038538">
    <property type="entry name" value="MTERF_sf"/>
</dbReference>
<dbReference type="Gramene" id="AET1Gv20982800.4">
    <property type="protein sequence ID" value="AET1Gv20982800.4"/>
    <property type="gene ID" value="AET1Gv20982800"/>
</dbReference>
<dbReference type="EnsemblPlants" id="AET1Gv20982800.4">
    <property type="protein sequence ID" value="AET1Gv20982800.4"/>
    <property type="gene ID" value="AET1Gv20982800"/>
</dbReference>
<sequence length="414" mass="45463">IPRPPFFCCDNHAATAAAARSNLLAAAMLRLRRCVLTQLLSFPSASPTSQIHRLISAAAPAPSFAVQDYLVASCGLSRAQALKASTKLSHLKSPTKPDAVLSFLAGHGFSSSDVAAVVAGDPKVLCSRVEGYLVPVVAQLTGLGLSRSQVARLISYCQGNLHLTSIVSKLQYYLPLFGSIDNTLRVLKRGFYLISSDLERVVKPNVATLRDSGLGDCDIAKLCIRNPWLLTTNVESIRAMVSCAESLGVPRGSRMFRHAVSAVAYLSEEKIAAKAGYLKKTFRWSDAEVSIAVSKHPILLTRSKDFLRSRSEFLISEVGLEPAYIAHRPVLLSYSLEGRLRPRYYVVKFLKENELLDCDRDYYSAVMRTEKVFMEKYICPHMEAAPHLAEDYAEACRAFGCHCTDNASLPPFIV</sequence>
<dbReference type="STRING" id="200361.A0A452ZZB4"/>
<organism evidence="4 5">
    <name type="scientific">Aegilops tauschii subsp. strangulata</name>
    <name type="common">Goatgrass</name>
    <dbReference type="NCBI Taxonomy" id="200361"/>
    <lineage>
        <taxon>Eukaryota</taxon>
        <taxon>Viridiplantae</taxon>
        <taxon>Streptophyta</taxon>
        <taxon>Embryophyta</taxon>
        <taxon>Tracheophyta</taxon>
        <taxon>Spermatophyta</taxon>
        <taxon>Magnoliopsida</taxon>
        <taxon>Liliopsida</taxon>
        <taxon>Poales</taxon>
        <taxon>Poaceae</taxon>
        <taxon>BOP clade</taxon>
        <taxon>Pooideae</taxon>
        <taxon>Triticodae</taxon>
        <taxon>Triticeae</taxon>
        <taxon>Triticinae</taxon>
        <taxon>Aegilops</taxon>
    </lineage>
</organism>
<dbReference type="PANTHER" id="PTHR13068">
    <property type="entry name" value="CGI-12 PROTEIN-RELATED"/>
    <property type="match status" value="1"/>
</dbReference>
<dbReference type="Gramene" id="AET1Gv20982800.5">
    <property type="protein sequence ID" value="AET1Gv20982800.5"/>
    <property type="gene ID" value="AET1Gv20982800"/>
</dbReference>
<protein>
    <submittedName>
        <fullName evidence="4">Uncharacterized protein</fullName>
    </submittedName>
</protein>
<evidence type="ECO:0000256" key="2">
    <source>
        <dbReference type="ARBA" id="ARBA00022472"/>
    </source>
</evidence>
<keyword evidence="2" id="KW-0804">Transcription</keyword>
<accession>A0A452ZZB4</accession>
<reference evidence="5" key="2">
    <citation type="journal article" date="2017" name="Nat. Plants">
        <title>The Aegilops tauschii genome reveals multiple impacts of transposons.</title>
        <authorList>
            <person name="Zhao G."/>
            <person name="Zou C."/>
            <person name="Li K."/>
            <person name="Wang K."/>
            <person name="Li T."/>
            <person name="Gao L."/>
            <person name="Zhang X."/>
            <person name="Wang H."/>
            <person name="Yang Z."/>
            <person name="Liu X."/>
            <person name="Jiang W."/>
            <person name="Mao L."/>
            <person name="Kong X."/>
            <person name="Jiao Y."/>
            <person name="Jia J."/>
        </authorList>
    </citation>
    <scope>NUCLEOTIDE SEQUENCE [LARGE SCALE GENOMIC DNA]</scope>
    <source>
        <strain evidence="5">cv. AL8/78</strain>
    </source>
</reference>
<reference evidence="4" key="5">
    <citation type="journal article" date="2021" name="G3 (Bethesda)">
        <title>Aegilops tauschii genome assembly Aet v5.0 features greater sequence contiguity and improved annotation.</title>
        <authorList>
            <person name="Wang L."/>
            <person name="Zhu T."/>
            <person name="Rodriguez J.C."/>
            <person name="Deal K.R."/>
            <person name="Dubcovsky J."/>
            <person name="McGuire P.E."/>
            <person name="Lux T."/>
            <person name="Spannagl M."/>
            <person name="Mayer K.F.X."/>
            <person name="Baldrich P."/>
            <person name="Meyers B.C."/>
            <person name="Huo N."/>
            <person name="Gu Y.Q."/>
            <person name="Zhou H."/>
            <person name="Devos K.M."/>
            <person name="Bennetzen J.L."/>
            <person name="Unver T."/>
            <person name="Budak H."/>
            <person name="Gulick P.J."/>
            <person name="Galiba G."/>
            <person name="Kalapos B."/>
            <person name="Nelson D.R."/>
            <person name="Li P."/>
            <person name="You F.M."/>
            <person name="Luo M.C."/>
            <person name="Dvorak J."/>
        </authorList>
    </citation>
    <scope>NUCLEOTIDE SEQUENCE [LARGE SCALE GENOMIC DNA]</scope>
    <source>
        <strain evidence="4">cv. AL8/78</strain>
    </source>
</reference>
<dbReference type="SMART" id="SM00733">
    <property type="entry name" value="Mterf"/>
    <property type="match status" value="5"/>
</dbReference>
<dbReference type="AlphaFoldDB" id="A0A452ZZB4"/>
<dbReference type="Gene3D" id="1.25.70.10">
    <property type="entry name" value="Transcription termination factor 3, mitochondrial"/>
    <property type="match status" value="1"/>
</dbReference>
<dbReference type="PANTHER" id="PTHR13068:SF111">
    <property type="match status" value="1"/>
</dbReference>
<evidence type="ECO:0000256" key="3">
    <source>
        <dbReference type="ARBA" id="ARBA00022946"/>
    </source>
</evidence>
<name>A0A452ZZB4_AEGTS</name>
<keyword evidence="2" id="KW-0806">Transcription termination</keyword>
<dbReference type="InterPro" id="IPR003690">
    <property type="entry name" value="MTERF"/>
</dbReference>
<dbReference type="Proteomes" id="UP000015105">
    <property type="component" value="Chromosome 1D"/>
</dbReference>
<proteinExistence type="inferred from homology"/>